<dbReference type="SUPFAM" id="SSF56349">
    <property type="entry name" value="DNA breaking-rejoining enzymes"/>
    <property type="match status" value="1"/>
</dbReference>
<dbReference type="SUPFAM" id="SSF54171">
    <property type="entry name" value="DNA-binding domain"/>
    <property type="match status" value="1"/>
</dbReference>
<dbReference type="Gene3D" id="1.10.443.10">
    <property type="entry name" value="Intergrase catalytic core"/>
    <property type="match status" value="1"/>
</dbReference>
<dbReference type="PANTHER" id="PTHR30349:SF41">
    <property type="entry name" value="INTEGRASE_RECOMBINASE PROTEIN MJ0367-RELATED"/>
    <property type="match status" value="1"/>
</dbReference>
<dbReference type="InterPro" id="IPR016177">
    <property type="entry name" value="DNA-bd_dom_sf"/>
</dbReference>
<dbReference type="PROSITE" id="PS51900">
    <property type="entry name" value="CB"/>
    <property type="match status" value="1"/>
</dbReference>
<dbReference type="Gene3D" id="3.30.160.60">
    <property type="entry name" value="Classic Zinc Finger"/>
    <property type="match status" value="1"/>
</dbReference>
<feature type="domain" description="Tyr recombinase" evidence="5">
    <location>
        <begin position="186"/>
        <end position="394"/>
    </location>
</feature>
<reference evidence="7 8" key="1">
    <citation type="submission" date="2018-05" db="EMBL/GenBank/DDBJ databases">
        <title>Genomic Encyclopedia of Type Strains, Phase IV (KMG-IV): sequencing the most valuable type-strain genomes for metagenomic binning, comparative biology and taxonomic classification.</title>
        <authorList>
            <person name="Goeker M."/>
        </authorList>
    </citation>
    <scope>NUCLEOTIDE SEQUENCE [LARGE SCALE GENOMIC DNA]</scope>
    <source>
        <strain evidence="7 8">DSM 24995</strain>
    </source>
</reference>
<dbReference type="InterPro" id="IPR013762">
    <property type="entry name" value="Integrase-like_cat_sf"/>
</dbReference>
<dbReference type="InterPro" id="IPR050090">
    <property type="entry name" value="Tyrosine_recombinase_XerCD"/>
</dbReference>
<dbReference type="Pfam" id="PF02920">
    <property type="entry name" value="Integrase_DNA"/>
    <property type="match status" value="1"/>
</dbReference>
<dbReference type="GeneID" id="86064851"/>
<evidence type="ECO:0000256" key="3">
    <source>
        <dbReference type="ARBA" id="ARBA00023172"/>
    </source>
</evidence>
<dbReference type="InterPro" id="IPR002104">
    <property type="entry name" value="Integrase_catalytic"/>
</dbReference>
<dbReference type="GO" id="GO:0008907">
    <property type="term" value="F:integrase activity"/>
    <property type="evidence" value="ECO:0007669"/>
    <property type="project" value="InterPro"/>
</dbReference>
<dbReference type="Gene3D" id="1.10.150.130">
    <property type="match status" value="1"/>
</dbReference>
<keyword evidence="3" id="KW-0233">DNA recombination</keyword>
<dbReference type="RefSeq" id="WP_110326399.1">
    <property type="nucleotide sequence ID" value="NZ_QJKD01000026.1"/>
</dbReference>
<sequence>MSEKRRDNKNRILRTGESQRKDGRYAYKYTDTFEKPQFVYAWKLVPTDKTPAGKRDDISLREKEKEIQKDLDDGIDPIGKQMTVCQLYAKQIRHRANVRHGTTRGRKQLMRILEEDSLGACSIENVKLSDAKEWALRMKEKGYSFKTINNHKRSLKAAFYTAIQDDCIRKNPFDFQLNTVLEDNTEPKVPLSPTQEASFLSFVQNDVVYQKYYDEIIILLGTGLRISELCGLTETDIDFENRLINIDHQLSKISGIGYHVDPPKTKSGIRQIRMSAAVYEALGRVLKNRGRAKPIVIDGYGKFLFLNRNGLPKVAANYESMFRGLVKKYNKCHEEALPKVTTPHTLRHTFCTNLANAGMNPKALQYIMGHSNINMTLNYYAHATSDSALAEMERLIA</sequence>
<keyword evidence="8" id="KW-1185">Reference proteome</keyword>
<evidence type="ECO:0000313" key="8">
    <source>
        <dbReference type="Proteomes" id="UP000248057"/>
    </source>
</evidence>
<evidence type="ECO:0000313" key="7">
    <source>
        <dbReference type="EMBL" id="PXX44575.1"/>
    </source>
</evidence>
<dbReference type="GO" id="GO:0003677">
    <property type="term" value="F:DNA binding"/>
    <property type="evidence" value="ECO:0007669"/>
    <property type="project" value="UniProtKB-UniRule"/>
</dbReference>
<dbReference type="InterPro" id="IPR010998">
    <property type="entry name" value="Integrase_recombinase_N"/>
</dbReference>
<comment type="similarity">
    <text evidence="1">Belongs to the 'phage' integrase family.</text>
</comment>
<dbReference type="InterPro" id="IPR011010">
    <property type="entry name" value="DNA_brk_join_enz"/>
</dbReference>
<dbReference type="PANTHER" id="PTHR30349">
    <property type="entry name" value="PHAGE INTEGRASE-RELATED"/>
    <property type="match status" value="1"/>
</dbReference>
<dbReference type="CDD" id="cd01189">
    <property type="entry name" value="INT_ICEBs1_C_like"/>
    <property type="match status" value="1"/>
</dbReference>
<gene>
    <name evidence="7" type="ORF">DFR60_12662</name>
</gene>
<organism evidence="7 8">
    <name type="scientific">Hungatella effluvii</name>
    <dbReference type="NCBI Taxonomy" id="1096246"/>
    <lineage>
        <taxon>Bacteria</taxon>
        <taxon>Bacillati</taxon>
        <taxon>Bacillota</taxon>
        <taxon>Clostridia</taxon>
        <taxon>Lachnospirales</taxon>
        <taxon>Lachnospiraceae</taxon>
        <taxon>Hungatella</taxon>
    </lineage>
</organism>
<comment type="caution">
    <text evidence="7">The sequence shown here is derived from an EMBL/GenBank/DDBJ whole genome shotgun (WGS) entry which is preliminary data.</text>
</comment>
<evidence type="ECO:0000259" key="5">
    <source>
        <dbReference type="PROSITE" id="PS51898"/>
    </source>
</evidence>
<dbReference type="EMBL" id="QJKD01000026">
    <property type="protein sequence ID" value="PXX44575.1"/>
    <property type="molecule type" value="Genomic_DNA"/>
</dbReference>
<name>A0A2V3Y8S0_9FIRM</name>
<evidence type="ECO:0000256" key="2">
    <source>
        <dbReference type="ARBA" id="ARBA00023125"/>
    </source>
</evidence>
<evidence type="ECO:0000259" key="6">
    <source>
        <dbReference type="PROSITE" id="PS51900"/>
    </source>
</evidence>
<dbReference type="GO" id="GO:0006310">
    <property type="term" value="P:DNA recombination"/>
    <property type="evidence" value="ECO:0007669"/>
    <property type="project" value="UniProtKB-KW"/>
</dbReference>
<dbReference type="InterPro" id="IPR044068">
    <property type="entry name" value="CB"/>
</dbReference>
<dbReference type="AlphaFoldDB" id="A0A2V3Y8S0"/>
<dbReference type="Pfam" id="PF00589">
    <property type="entry name" value="Phage_integrase"/>
    <property type="match status" value="1"/>
</dbReference>
<dbReference type="Proteomes" id="UP000248057">
    <property type="component" value="Unassembled WGS sequence"/>
</dbReference>
<feature type="domain" description="Core-binding (CB)" evidence="6">
    <location>
        <begin position="79"/>
        <end position="163"/>
    </location>
</feature>
<proteinExistence type="inferred from homology"/>
<evidence type="ECO:0000256" key="4">
    <source>
        <dbReference type="PROSITE-ProRule" id="PRU01248"/>
    </source>
</evidence>
<keyword evidence="2 4" id="KW-0238">DNA-binding</keyword>
<protein>
    <submittedName>
        <fullName evidence="7">Site-specific recombinase XerD</fullName>
    </submittedName>
</protein>
<dbReference type="InterPro" id="IPR004191">
    <property type="entry name" value="Integrase_Tn916-type_DNA-bd_N"/>
</dbReference>
<accession>A0A2V3Y8S0</accession>
<dbReference type="PROSITE" id="PS51898">
    <property type="entry name" value="TYR_RECOMBINASE"/>
    <property type="match status" value="1"/>
</dbReference>
<evidence type="ECO:0000256" key="1">
    <source>
        <dbReference type="ARBA" id="ARBA00008857"/>
    </source>
</evidence>